<comment type="caution">
    <text evidence="1">The sequence shown here is derived from an EMBL/GenBank/DDBJ whole genome shotgun (WGS) entry which is preliminary data.</text>
</comment>
<dbReference type="Proteomes" id="UP000226592">
    <property type="component" value="Unassembled WGS sequence"/>
</dbReference>
<dbReference type="EMBL" id="NZBU01000002">
    <property type="protein sequence ID" value="MAG21799.1"/>
    <property type="molecule type" value="Genomic_DNA"/>
</dbReference>
<evidence type="ECO:0000313" key="1">
    <source>
        <dbReference type="EMBL" id="MAG21799.1"/>
    </source>
</evidence>
<dbReference type="AlphaFoldDB" id="A0A2D6M079"/>
<gene>
    <name evidence="1" type="ORF">CL943_00640</name>
</gene>
<evidence type="ECO:0000313" key="2">
    <source>
        <dbReference type="Proteomes" id="UP000226592"/>
    </source>
</evidence>
<protein>
    <submittedName>
        <fullName evidence="1">Uncharacterized protein</fullName>
    </submittedName>
</protein>
<proteinExistence type="predicted"/>
<accession>A0A2D6M079</accession>
<dbReference type="Gene3D" id="3.40.720.10">
    <property type="entry name" value="Alkaline Phosphatase, subunit A"/>
    <property type="match status" value="1"/>
</dbReference>
<reference evidence="2" key="1">
    <citation type="submission" date="2017-09" db="EMBL/GenBank/DDBJ databases">
        <title>The Reconstruction of 2,631 Draft Metagenome-Assembled Genomes from the Global Oceans.</title>
        <authorList>
            <person name="Tully B.J."/>
            <person name="Graham E.D."/>
            <person name="Heidelberg J.F."/>
        </authorList>
    </citation>
    <scope>NUCLEOTIDE SEQUENCE [LARGE SCALE GENOMIC DNA]</scope>
</reference>
<organism evidence="1 2">
    <name type="scientific">Candidatus Iainarchaeum sp</name>
    <dbReference type="NCBI Taxonomy" id="3101447"/>
    <lineage>
        <taxon>Archaea</taxon>
        <taxon>Candidatus Iainarchaeota</taxon>
        <taxon>Candidatus Iainarchaeia</taxon>
        <taxon>Candidatus Iainarchaeales</taxon>
        <taxon>Candidatus Iainarchaeaceae</taxon>
        <taxon>Candidatus Iainarchaeum</taxon>
    </lineage>
</organism>
<sequence length="236" mass="27488">MTIIIGIDGLEYEYVKEFGCKDLMQKSFGKTNIEEYEEPRTIVLWSSFLAGQNLEEKIVAMGNEKMWDFALKPEETFFKHFESFKAVDVPGYNYGREQHVLEREMLKKFFAEEITVEEFDKPVFDYHRKLKEQFFEDLEKDYDLLFYYFNAADVLGHLSFGMKSKMKLIYQDMNDIAAKAAAKGEPMLILSDHGMKSVGRYGDHQEGYGFWSNSLGKDLGNPKITELAEFVANEMK</sequence>
<dbReference type="InterPro" id="IPR017850">
    <property type="entry name" value="Alkaline_phosphatase_core_sf"/>
</dbReference>
<dbReference type="SUPFAM" id="SSF53649">
    <property type="entry name" value="Alkaline phosphatase-like"/>
    <property type="match status" value="1"/>
</dbReference>
<name>A0A2D6M079_9ARCH</name>